<reference evidence="1 2" key="1">
    <citation type="submission" date="2021-06" db="EMBL/GenBank/DDBJ databases">
        <title>Caerostris extrusa draft genome.</title>
        <authorList>
            <person name="Kono N."/>
            <person name="Arakawa K."/>
        </authorList>
    </citation>
    <scope>NUCLEOTIDE SEQUENCE [LARGE SCALE GENOMIC DNA]</scope>
</reference>
<sequence length="82" mass="9152">MALMNSGRPLSGIGARTASNLKFVLFNLSRLRFNANNGNGEFVHTFENFSNSLTEDVSCGCGYFMVYALFCGDHLKKNWMMS</sequence>
<proteinExistence type="predicted"/>
<dbReference type="AlphaFoldDB" id="A0AAV4Y7Q5"/>
<gene>
    <name evidence="1" type="ORF">CEXT_176611</name>
</gene>
<dbReference type="Proteomes" id="UP001054945">
    <property type="component" value="Unassembled WGS sequence"/>
</dbReference>
<evidence type="ECO:0000313" key="2">
    <source>
        <dbReference type="Proteomes" id="UP001054945"/>
    </source>
</evidence>
<keyword evidence="2" id="KW-1185">Reference proteome</keyword>
<organism evidence="1 2">
    <name type="scientific">Caerostris extrusa</name>
    <name type="common">Bark spider</name>
    <name type="synonym">Caerostris bankana</name>
    <dbReference type="NCBI Taxonomy" id="172846"/>
    <lineage>
        <taxon>Eukaryota</taxon>
        <taxon>Metazoa</taxon>
        <taxon>Ecdysozoa</taxon>
        <taxon>Arthropoda</taxon>
        <taxon>Chelicerata</taxon>
        <taxon>Arachnida</taxon>
        <taxon>Araneae</taxon>
        <taxon>Araneomorphae</taxon>
        <taxon>Entelegynae</taxon>
        <taxon>Araneoidea</taxon>
        <taxon>Araneidae</taxon>
        <taxon>Caerostris</taxon>
    </lineage>
</organism>
<evidence type="ECO:0000313" key="1">
    <source>
        <dbReference type="EMBL" id="GIZ02230.1"/>
    </source>
</evidence>
<comment type="caution">
    <text evidence="1">The sequence shown here is derived from an EMBL/GenBank/DDBJ whole genome shotgun (WGS) entry which is preliminary data.</text>
</comment>
<accession>A0AAV4Y7Q5</accession>
<name>A0AAV4Y7Q5_CAEEX</name>
<protein>
    <submittedName>
        <fullName evidence="1">Uncharacterized protein</fullName>
    </submittedName>
</protein>
<dbReference type="EMBL" id="BPLR01001420">
    <property type="protein sequence ID" value="GIZ02230.1"/>
    <property type="molecule type" value="Genomic_DNA"/>
</dbReference>